<dbReference type="EMBL" id="SGUG01000009">
    <property type="protein sequence ID" value="MDG0862380.1"/>
    <property type="molecule type" value="Genomic_DNA"/>
</dbReference>
<evidence type="ECO:0000256" key="10">
    <source>
        <dbReference type="ARBA" id="ARBA00030775"/>
    </source>
</evidence>
<comment type="similarity">
    <text evidence="9">Belongs to the GSP H family.</text>
</comment>
<evidence type="ECO:0000256" key="5">
    <source>
        <dbReference type="ARBA" id="ARBA00022519"/>
    </source>
</evidence>
<protein>
    <recommendedName>
        <fullName evidence="2">Type II secretion system protein H</fullName>
    </recommendedName>
    <alternativeName>
        <fullName evidence="10">General secretion pathway protein H</fullName>
    </alternativeName>
</protein>
<feature type="domain" description="General secretion pathway GspH" evidence="12">
    <location>
        <begin position="62"/>
        <end position="162"/>
    </location>
</feature>
<keyword evidence="4" id="KW-0488">Methylation</keyword>
<keyword evidence="6 11" id="KW-0812">Transmembrane</keyword>
<evidence type="ECO:0000256" key="7">
    <source>
        <dbReference type="ARBA" id="ARBA00022989"/>
    </source>
</evidence>
<dbReference type="RefSeq" id="WP_268148738.1">
    <property type="nucleotide sequence ID" value="NZ_JAPPUW010000005.1"/>
</dbReference>
<keyword evidence="5" id="KW-0997">Cell inner membrane</keyword>
<dbReference type="InterPro" id="IPR045584">
    <property type="entry name" value="Pilin-like"/>
</dbReference>
<dbReference type="InterPro" id="IPR012902">
    <property type="entry name" value="N_methyl_site"/>
</dbReference>
<dbReference type="SUPFAM" id="SSF54523">
    <property type="entry name" value="Pili subunits"/>
    <property type="match status" value="1"/>
</dbReference>
<evidence type="ECO:0000256" key="4">
    <source>
        <dbReference type="ARBA" id="ARBA00022481"/>
    </source>
</evidence>
<dbReference type="GO" id="GO:0015628">
    <property type="term" value="P:protein secretion by the type II secretion system"/>
    <property type="evidence" value="ECO:0007669"/>
    <property type="project" value="InterPro"/>
</dbReference>
<keyword evidence="8 11" id="KW-0472">Membrane</keyword>
<sequence>MGEQHHLLDTQPVGELQLKQPRGFTLIELAVTIAVVALLAAVVLPYLGGTISNSRSRTVVAKFTQDFAWLRNTAGTGTHTVTLTLNADCSWAGTVDGNADSARSYSTAQVQQASPGMGCTGQSGTALPVTLTFNSQGFVAPSANFTFSASTGQQWPMQVLGSGTLAITTGSS</sequence>
<evidence type="ECO:0000259" key="12">
    <source>
        <dbReference type="Pfam" id="PF12019"/>
    </source>
</evidence>
<dbReference type="GO" id="GO:0015627">
    <property type="term" value="C:type II protein secretion system complex"/>
    <property type="evidence" value="ECO:0007669"/>
    <property type="project" value="InterPro"/>
</dbReference>
<evidence type="ECO:0000313" key="13">
    <source>
        <dbReference type="EMBL" id="MDG0862380.1"/>
    </source>
</evidence>
<keyword evidence="3" id="KW-1003">Cell membrane</keyword>
<organism evidence="13 14">
    <name type="scientific">Pelomonas aquatica</name>
    <dbReference type="NCBI Taxonomy" id="431058"/>
    <lineage>
        <taxon>Bacteria</taxon>
        <taxon>Pseudomonadati</taxon>
        <taxon>Pseudomonadota</taxon>
        <taxon>Betaproteobacteria</taxon>
        <taxon>Burkholderiales</taxon>
        <taxon>Sphaerotilaceae</taxon>
        <taxon>Roseateles</taxon>
    </lineage>
</organism>
<evidence type="ECO:0000256" key="3">
    <source>
        <dbReference type="ARBA" id="ARBA00022475"/>
    </source>
</evidence>
<dbReference type="AlphaFoldDB" id="A0A9X4R4B6"/>
<dbReference type="Proteomes" id="UP001152766">
    <property type="component" value="Unassembled WGS sequence"/>
</dbReference>
<dbReference type="NCBIfam" id="TIGR02532">
    <property type="entry name" value="IV_pilin_GFxxxE"/>
    <property type="match status" value="1"/>
</dbReference>
<dbReference type="Gene3D" id="3.30.700.10">
    <property type="entry name" value="Glycoprotein, Type 4 Pilin"/>
    <property type="match status" value="1"/>
</dbReference>
<proteinExistence type="inferred from homology"/>
<evidence type="ECO:0000256" key="6">
    <source>
        <dbReference type="ARBA" id="ARBA00022692"/>
    </source>
</evidence>
<evidence type="ECO:0000256" key="9">
    <source>
        <dbReference type="ARBA" id="ARBA00025772"/>
    </source>
</evidence>
<dbReference type="Pfam" id="PF12019">
    <property type="entry name" value="GspH"/>
    <property type="match status" value="1"/>
</dbReference>
<evidence type="ECO:0000256" key="11">
    <source>
        <dbReference type="SAM" id="Phobius"/>
    </source>
</evidence>
<feature type="transmembrane region" description="Helical" evidence="11">
    <location>
        <begin position="26"/>
        <end position="47"/>
    </location>
</feature>
<dbReference type="Pfam" id="PF07963">
    <property type="entry name" value="N_methyl"/>
    <property type="match status" value="1"/>
</dbReference>
<evidence type="ECO:0000313" key="14">
    <source>
        <dbReference type="Proteomes" id="UP001152766"/>
    </source>
</evidence>
<name>A0A9X4R4B6_9BURK</name>
<gene>
    <name evidence="13" type="ORF">EXJ73_07840</name>
</gene>
<dbReference type="GO" id="GO:0005886">
    <property type="term" value="C:plasma membrane"/>
    <property type="evidence" value="ECO:0007669"/>
    <property type="project" value="UniProtKB-SubCell"/>
</dbReference>
<dbReference type="PROSITE" id="PS00409">
    <property type="entry name" value="PROKAR_NTER_METHYL"/>
    <property type="match status" value="1"/>
</dbReference>
<comment type="subcellular location">
    <subcellularLocation>
        <location evidence="1">Cell inner membrane</location>
        <topology evidence="1">Single-pass membrane protein</topology>
    </subcellularLocation>
</comment>
<keyword evidence="7 11" id="KW-1133">Transmembrane helix</keyword>
<keyword evidence="14" id="KW-1185">Reference proteome</keyword>
<comment type="caution">
    <text evidence="13">The sequence shown here is derived from an EMBL/GenBank/DDBJ whole genome shotgun (WGS) entry which is preliminary data.</text>
</comment>
<accession>A0A9X4R4B6</accession>
<dbReference type="InterPro" id="IPR022346">
    <property type="entry name" value="T2SS_GspH"/>
</dbReference>
<reference evidence="13" key="1">
    <citation type="submission" date="2019-02" db="EMBL/GenBank/DDBJ databases">
        <title>Draft genome of the type strain Pelomonas aquatica CCUG 52575T.</title>
        <authorList>
            <person name="Gomila M."/>
            <person name="Lalucat J."/>
        </authorList>
    </citation>
    <scope>NUCLEOTIDE SEQUENCE</scope>
    <source>
        <strain evidence="13">CCUG 52575</strain>
    </source>
</reference>
<evidence type="ECO:0000256" key="8">
    <source>
        <dbReference type="ARBA" id="ARBA00023136"/>
    </source>
</evidence>
<evidence type="ECO:0000256" key="2">
    <source>
        <dbReference type="ARBA" id="ARBA00021549"/>
    </source>
</evidence>
<evidence type="ECO:0000256" key="1">
    <source>
        <dbReference type="ARBA" id="ARBA00004377"/>
    </source>
</evidence>